<dbReference type="SUPFAM" id="SSF50978">
    <property type="entry name" value="WD40 repeat-like"/>
    <property type="match status" value="1"/>
</dbReference>
<name>A0A2H1V2V5_SPOFR</name>
<evidence type="ECO:0000256" key="11">
    <source>
        <dbReference type="ARBA" id="ARBA00023273"/>
    </source>
</evidence>
<sequence>MDITSTYAMKRSSMGKQLMFCEQSTQLCDSVAPDPVEARRYILRNPVHATVQHAPRYSEHHINTIRADYTNSGANHSEGGWPDYVNIHDPEATQRYRRKLEKDDGYIHCVMNLTPDLEHYVYQNNAIDMYQTYYTELKKYPKVEESDCRTVNIFRDKQTHDGRRSVSSICWQPEGGYRFAVTYVDVDFNMNSLSPVEAYIWDVEQSTSPETTLEPPCPMVDLQYNPRDPSVLAGALLNGQVAAWDRRSPHGPVLLCPPHVAHRDAVRSVLFINAKSGAELFSGGVDGAIKWWDLRNFTDPTEELILDLVKSNEQQVLSNAKGISCLEFEHTIPTRFMVGTEVGMVITGNRKGKTFAEKLPGKFDAHVGPVWRVERNPGFLKNFLTVGDWTARVWSEECRESAVLWTAPHRHIITDGAWSPTRVSMLMLSKSDGVLAVWDLLASQHQPVLSTQVCQDPLLSVRPHEGVSAALLLRMAQSDLYHRLTKQRPELSVTVNSVAQRHEVVSKLEKCWQGALVCCGNAAGNVYLLELSHDLTLSDKNDKQLLTAVFERESKRERILEARMREIKLKQRQAEESSPAASLSSLDAAAAGDADLHLAGAEFFSIVKKELTYF</sequence>
<evidence type="ECO:0000256" key="7">
    <source>
        <dbReference type="ARBA" id="ARBA00023017"/>
    </source>
</evidence>
<keyword evidence="10" id="KW-0206">Cytoskeleton</keyword>
<proteinExistence type="inferred from homology"/>
<dbReference type="InterPro" id="IPR015943">
    <property type="entry name" value="WD40/YVTN_repeat-like_dom_sf"/>
</dbReference>
<evidence type="ECO:0000256" key="9">
    <source>
        <dbReference type="ARBA" id="ARBA00023175"/>
    </source>
</evidence>
<dbReference type="Pfam" id="PF00400">
    <property type="entry name" value="WD40"/>
    <property type="match status" value="1"/>
</dbReference>
<accession>A0A2H1V2V5</accession>
<keyword evidence="11" id="KW-0966">Cell projection</keyword>
<dbReference type="InterPro" id="IPR050687">
    <property type="entry name" value="Dynein_IC"/>
</dbReference>
<dbReference type="InterPro" id="IPR036322">
    <property type="entry name" value="WD40_repeat_dom_sf"/>
</dbReference>
<dbReference type="Gene3D" id="2.130.10.10">
    <property type="entry name" value="YVTN repeat-like/Quinoprotein amine dehydrogenase"/>
    <property type="match status" value="2"/>
</dbReference>
<dbReference type="GO" id="GO:0005874">
    <property type="term" value="C:microtubule"/>
    <property type="evidence" value="ECO:0007669"/>
    <property type="project" value="UniProtKB-KW"/>
</dbReference>
<keyword evidence="5" id="KW-0493">Microtubule</keyword>
<reference evidence="13" key="1">
    <citation type="submission" date="2016-07" db="EMBL/GenBank/DDBJ databases">
        <authorList>
            <person name="Bretaudeau A."/>
        </authorList>
    </citation>
    <scope>NUCLEOTIDE SEQUENCE</scope>
    <source>
        <strain evidence="13">Rice</strain>
        <tissue evidence="13">Whole body</tissue>
    </source>
</reference>
<dbReference type="GO" id="GO:0036158">
    <property type="term" value="P:outer dynein arm assembly"/>
    <property type="evidence" value="ECO:0007669"/>
    <property type="project" value="TreeGrafter"/>
</dbReference>
<dbReference type="EMBL" id="ODYU01000427">
    <property type="protein sequence ID" value="SOQ35175.1"/>
    <property type="molecule type" value="Genomic_DNA"/>
</dbReference>
<evidence type="ECO:0000256" key="3">
    <source>
        <dbReference type="ARBA" id="ARBA00022490"/>
    </source>
</evidence>
<keyword evidence="3" id="KW-0963">Cytoplasm</keyword>
<dbReference type="PROSITE" id="PS00678">
    <property type="entry name" value="WD_REPEATS_1"/>
    <property type="match status" value="1"/>
</dbReference>
<evidence type="ECO:0000256" key="2">
    <source>
        <dbReference type="ARBA" id="ARBA00011059"/>
    </source>
</evidence>
<evidence type="ECO:0000256" key="12">
    <source>
        <dbReference type="PROSITE-ProRule" id="PRU00221"/>
    </source>
</evidence>
<gene>
    <name evidence="13" type="ORF">SFRICE_019182</name>
</gene>
<evidence type="ECO:0000256" key="5">
    <source>
        <dbReference type="ARBA" id="ARBA00022701"/>
    </source>
</evidence>
<keyword evidence="4 12" id="KW-0853">WD repeat</keyword>
<evidence type="ECO:0000256" key="1">
    <source>
        <dbReference type="ARBA" id="ARBA00004430"/>
    </source>
</evidence>
<keyword evidence="9" id="KW-0505">Motor protein</keyword>
<dbReference type="PANTHER" id="PTHR12442">
    <property type="entry name" value="DYNEIN INTERMEDIATE CHAIN"/>
    <property type="match status" value="1"/>
</dbReference>
<dbReference type="InterPro" id="IPR001680">
    <property type="entry name" value="WD40_rpt"/>
</dbReference>
<evidence type="ECO:0000313" key="13">
    <source>
        <dbReference type="EMBL" id="SOQ35175.1"/>
    </source>
</evidence>
<keyword evidence="8" id="KW-0969">Cilium</keyword>
<dbReference type="PANTHER" id="PTHR12442:SF7">
    <property type="entry name" value="DYNEIN AXONEMAL INTERMEDIATE CHAIN 2"/>
    <property type="match status" value="1"/>
</dbReference>
<evidence type="ECO:0000256" key="6">
    <source>
        <dbReference type="ARBA" id="ARBA00022737"/>
    </source>
</evidence>
<comment type="similarity">
    <text evidence="2">Belongs to the dynein intermediate chain family.</text>
</comment>
<comment type="subcellular location">
    <subcellularLocation>
        <location evidence="1">Cytoplasm</location>
        <location evidence="1">Cytoskeleton</location>
        <location evidence="1">Cilium axoneme</location>
    </subcellularLocation>
</comment>
<dbReference type="PROSITE" id="PS50082">
    <property type="entry name" value="WD_REPEATS_2"/>
    <property type="match status" value="1"/>
</dbReference>
<feature type="repeat" description="WD" evidence="12">
    <location>
        <begin position="259"/>
        <end position="296"/>
    </location>
</feature>
<dbReference type="GO" id="GO:0045504">
    <property type="term" value="F:dynein heavy chain binding"/>
    <property type="evidence" value="ECO:0007669"/>
    <property type="project" value="TreeGrafter"/>
</dbReference>
<organism evidence="13">
    <name type="scientific">Spodoptera frugiperda</name>
    <name type="common">Fall armyworm</name>
    <dbReference type="NCBI Taxonomy" id="7108"/>
    <lineage>
        <taxon>Eukaryota</taxon>
        <taxon>Metazoa</taxon>
        <taxon>Ecdysozoa</taxon>
        <taxon>Arthropoda</taxon>
        <taxon>Hexapoda</taxon>
        <taxon>Insecta</taxon>
        <taxon>Pterygota</taxon>
        <taxon>Neoptera</taxon>
        <taxon>Endopterygota</taxon>
        <taxon>Lepidoptera</taxon>
        <taxon>Glossata</taxon>
        <taxon>Ditrysia</taxon>
        <taxon>Noctuoidea</taxon>
        <taxon>Noctuidae</taxon>
        <taxon>Amphipyrinae</taxon>
        <taxon>Spodoptera</taxon>
    </lineage>
</organism>
<protein>
    <submittedName>
        <fullName evidence="13">SFRICE_019182</fullName>
    </submittedName>
</protein>
<evidence type="ECO:0000256" key="8">
    <source>
        <dbReference type="ARBA" id="ARBA00023069"/>
    </source>
</evidence>
<evidence type="ECO:0000256" key="10">
    <source>
        <dbReference type="ARBA" id="ARBA00023212"/>
    </source>
</evidence>
<dbReference type="GO" id="GO:0003341">
    <property type="term" value="P:cilium movement"/>
    <property type="evidence" value="ECO:0007669"/>
    <property type="project" value="TreeGrafter"/>
</dbReference>
<dbReference type="GO" id="GO:0045503">
    <property type="term" value="F:dynein light chain binding"/>
    <property type="evidence" value="ECO:0007669"/>
    <property type="project" value="TreeGrafter"/>
</dbReference>
<keyword evidence="6" id="KW-0677">Repeat</keyword>
<dbReference type="SMART" id="SM00320">
    <property type="entry name" value="WD40"/>
    <property type="match status" value="4"/>
</dbReference>
<evidence type="ECO:0000256" key="4">
    <source>
        <dbReference type="ARBA" id="ARBA00022574"/>
    </source>
</evidence>
<keyword evidence="7" id="KW-0243">Dynein</keyword>
<dbReference type="InterPro" id="IPR019775">
    <property type="entry name" value="WD40_repeat_CS"/>
</dbReference>
<dbReference type="AlphaFoldDB" id="A0A2H1V2V5"/>
<dbReference type="GO" id="GO:0036157">
    <property type="term" value="C:outer dynein arm"/>
    <property type="evidence" value="ECO:0007669"/>
    <property type="project" value="TreeGrafter"/>
</dbReference>